<evidence type="ECO:0000313" key="1">
    <source>
        <dbReference type="EMBL" id="MQX36425.1"/>
    </source>
</evidence>
<dbReference type="Proteomes" id="UP000434582">
    <property type="component" value="Unassembled WGS sequence"/>
</dbReference>
<sequence>MVMMDPNLSSADTPHVQVIAKCFDMLPIVASAWTEMTLAGPHGTEKVHDMLQRCVHNAEANGDSALAATSRSALQIFDARTRAGLALTDQTRQPDGAMH</sequence>
<dbReference type="AlphaFoldDB" id="A0A7X1ZDA0"/>
<proteinExistence type="predicted"/>
<name>A0A7X1ZDA0_9PROT</name>
<dbReference type="EMBL" id="WIVE01000019">
    <property type="protein sequence ID" value="MQX36425.1"/>
    <property type="molecule type" value="Genomic_DNA"/>
</dbReference>
<keyword evidence="2" id="KW-1185">Reference proteome</keyword>
<dbReference type="OrthoDB" id="7362332at2"/>
<comment type="caution">
    <text evidence="1">The sequence shown here is derived from an EMBL/GenBank/DDBJ whole genome shotgun (WGS) entry which is preliminary data.</text>
</comment>
<protein>
    <submittedName>
        <fullName evidence="1">Uncharacterized protein</fullName>
    </submittedName>
</protein>
<gene>
    <name evidence="1" type="ORF">GHC57_07835</name>
</gene>
<accession>A0A7X1ZDA0</accession>
<dbReference type="RefSeq" id="WP_153342919.1">
    <property type="nucleotide sequence ID" value="NZ_WIVE01000019.1"/>
</dbReference>
<organism evidence="1 2">
    <name type="scientific">Roseospira navarrensis</name>
    <dbReference type="NCBI Taxonomy" id="140058"/>
    <lineage>
        <taxon>Bacteria</taxon>
        <taxon>Pseudomonadati</taxon>
        <taxon>Pseudomonadota</taxon>
        <taxon>Alphaproteobacteria</taxon>
        <taxon>Rhodospirillales</taxon>
        <taxon>Rhodospirillaceae</taxon>
        <taxon>Roseospira</taxon>
    </lineage>
</organism>
<evidence type="ECO:0000313" key="2">
    <source>
        <dbReference type="Proteomes" id="UP000434582"/>
    </source>
</evidence>
<reference evidence="1 2" key="1">
    <citation type="submission" date="2019-10" db="EMBL/GenBank/DDBJ databases">
        <title>Draft whole-genome sequence of the purple nonsulfur photosynthetic bacterium Roseospira navarrensis DSM 15114.</title>
        <authorList>
            <person name="Kyndt J.A."/>
            <person name="Meyer T.E."/>
        </authorList>
    </citation>
    <scope>NUCLEOTIDE SEQUENCE [LARGE SCALE GENOMIC DNA]</scope>
    <source>
        <strain evidence="1 2">DSM 15114</strain>
    </source>
</reference>